<organism evidence="6 7">
    <name type="scientific">Paenibacillus aurantius</name>
    <dbReference type="NCBI Taxonomy" id="2918900"/>
    <lineage>
        <taxon>Bacteria</taxon>
        <taxon>Bacillati</taxon>
        <taxon>Bacillota</taxon>
        <taxon>Bacilli</taxon>
        <taxon>Bacillales</taxon>
        <taxon>Paenibacillaceae</taxon>
        <taxon>Paenibacillus</taxon>
    </lineage>
</organism>
<dbReference type="Proteomes" id="UP001305702">
    <property type="component" value="Chromosome"/>
</dbReference>
<dbReference type="Gene3D" id="1.10.10.60">
    <property type="entry name" value="Homeodomain-like"/>
    <property type="match status" value="2"/>
</dbReference>
<dbReference type="Pfam" id="PF12833">
    <property type="entry name" value="HTH_18"/>
    <property type="match status" value="1"/>
</dbReference>
<name>A0AA96REC3_9BACL</name>
<dbReference type="SUPFAM" id="SSF46689">
    <property type="entry name" value="Homeodomain-like"/>
    <property type="match status" value="2"/>
</dbReference>
<protein>
    <submittedName>
        <fullName evidence="6">Helix-turn-helix domain-containing protein</fullName>
    </submittedName>
</protein>
<keyword evidence="4" id="KW-0472">Membrane</keyword>
<dbReference type="GO" id="GO:0043565">
    <property type="term" value="F:sequence-specific DNA binding"/>
    <property type="evidence" value="ECO:0007669"/>
    <property type="project" value="InterPro"/>
</dbReference>
<reference evidence="6 7" key="1">
    <citation type="submission" date="2022-02" db="EMBL/GenBank/DDBJ databases">
        <title>Paenibacillus sp. MBLB1776 Whole Genome Shotgun Sequencing.</title>
        <authorList>
            <person name="Hwang C.Y."/>
            <person name="Cho E.-S."/>
            <person name="Seo M.-J."/>
        </authorList>
    </citation>
    <scope>NUCLEOTIDE SEQUENCE [LARGE SCALE GENOMIC DNA]</scope>
    <source>
        <strain evidence="6 7">MBLB1776</strain>
    </source>
</reference>
<evidence type="ECO:0000313" key="7">
    <source>
        <dbReference type="Proteomes" id="UP001305702"/>
    </source>
</evidence>
<dbReference type="InterPro" id="IPR018062">
    <property type="entry name" value="HTH_AraC-typ_CS"/>
</dbReference>
<evidence type="ECO:0000313" key="6">
    <source>
        <dbReference type="EMBL" id="WNQ10722.1"/>
    </source>
</evidence>
<evidence type="ECO:0000256" key="4">
    <source>
        <dbReference type="SAM" id="Phobius"/>
    </source>
</evidence>
<feature type="transmembrane region" description="Helical" evidence="4">
    <location>
        <begin position="301"/>
        <end position="320"/>
    </location>
</feature>
<dbReference type="InterPro" id="IPR041522">
    <property type="entry name" value="CdaR_GGDEF"/>
</dbReference>
<evidence type="ECO:0000256" key="2">
    <source>
        <dbReference type="ARBA" id="ARBA00023125"/>
    </source>
</evidence>
<feature type="transmembrane region" description="Helical" evidence="4">
    <location>
        <begin position="15"/>
        <end position="37"/>
    </location>
</feature>
<dbReference type="SMART" id="SM00342">
    <property type="entry name" value="HTH_ARAC"/>
    <property type="match status" value="1"/>
</dbReference>
<keyword evidence="1" id="KW-0805">Transcription regulation</keyword>
<accession>A0AA96REC3</accession>
<dbReference type="InterPro" id="IPR009057">
    <property type="entry name" value="Homeodomain-like_sf"/>
</dbReference>
<dbReference type="AlphaFoldDB" id="A0AA96REC3"/>
<dbReference type="InterPro" id="IPR020449">
    <property type="entry name" value="Tscrpt_reg_AraC-type_HTH"/>
</dbReference>
<keyword evidence="3" id="KW-0804">Transcription</keyword>
<dbReference type="PROSITE" id="PS00041">
    <property type="entry name" value="HTH_ARAC_FAMILY_1"/>
    <property type="match status" value="1"/>
</dbReference>
<dbReference type="Pfam" id="PF17853">
    <property type="entry name" value="GGDEF_2"/>
    <property type="match status" value="1"/>
</dbReference>
<dbReference type="InterPro" id="IPR018060">
    <property type="entry name" value="HTH_AraC"/>
</dbReference>
<dbReference type="PANTHER" id="PTHR43280">
    <property type="entry name" value="ARAC-FAMILY TRANSCRIPTIONAL REGULATOR"/>
    <property type="match status" value="1"/>
</dbReference>
<keyword evidence="4" id="KW-1133">Transmembrane helix</keyword>
<dbReference type="GO" id="GO:0003700">
    <property type="term" value="F:DNA-binding transcription factor activity"/>
    <property type="evidence" value="ECO:0007669"/>
    <property type="project" value="InterPro"/>
</dbReference>
<sequence>MKLASRLNTVFYKLIISYSLLVLATTFTVGASFYFYYTSRYNDEVTKVAEQLLDYQRKITDETVFLKTENLYTGIVTNRSSNSDPILFLFDEPYLGNQAKISEAQRVLQSVVKTNADLVQSIEVFFRRNRMTLSSTSGVTFLRPDDPVPLERWWKPAPGTNRSAQWVRELPAGADEADTLFIGSYPFNLPGNENKGLIAIHLKPGALYTVLQDSSRNTPGAVIVIDSTGERVTDSQDASAPDVKLIGQVMESAADHGHFLHALDGVKTMVSYTTLSSNGWKLLNITAVDTFYKGLQNMQRVLVLVTLGAVFLGLAAAYMFTFRMYNPLRRVLEKTRSLFGETPQTPGSALHNEYAVLDHVIDNLSVKVTELESTLDVSRPLIQYNLVSSLLQGTIADAAELEERLKLLQLNMEGMWFTAVLIKLDSREFRRLSVENRQFVTYNLIKEMERLSGAQSLWLAIEAPGSGIGIWAAAGAAAPNNASLYSSLRQIAEYACDNFTANPSISIGGWVASPLELQRSRQQAEELMRYGYFLPEADLLTPEALLQREACGEALPGDWAVRLDKALRSASQSDVRSVLDEFATASREGPFSAEACLAWTREAIAIFHRYVKDMHCSSSDVLSPESQAAFAELFTADQFVRWFEQAAAAAFRYLEERGANRHTEIIARVKAYIVQHLEEDLSLNLLADQVQLSPRYLGKLFKEETSMSFVDYVTEERMRKARDLIVSGSQTIEQIAEEVGFHSPAYFIKKFKETFGMTPKAFRHAYLMQAESLPRENGI</sequence>
<dbReference type="PANTHER" id="PTHR43280:SF2">
    <property type="entry name" value="HTH-TYPE TRANSCRIPTIONAL REGULATOR EXSA"/>
    <property type="match status" value="1"/>
</dbReference>
<keyword evidence="4" id="KW-0812">Transmembrane</keyword>
<dbReference type="PROSITE" id="PS01124">
    <property type="entry name" value="HTH_ARAC_FAMILY_2"/>
    <property type="match status" value="1"/>
</dbReference>
<keyword evidence="2" id="KW-0238">DNA-binding</keyword>
<dbReference type="PRINTS" id="PR00032">
    <property type="entry name" value="HTHARAC"/>
</dbReference>
<dbReference type="KEGG" id="paun:MJA45_24380"/>
<proteinExistence type="predicted"/>
<evidence type="ECO:0000256" key="1">
    <source>
        <dbReference type="ARBA" id="ARBA00023015"/>
    </source>
</evidence>
<gene>
    <name evidence="6" type="ORF">MJA45_24380</name>
</gene>
<keyword evidence="7" id="KW-1185">Reference proteome</keyword>
<feature type="domain" description="HTH araC/xylS-type" evidence="5">
    <location>
        <begin position="667"/>
        <end position="765"/>
    </location>
</feature>
<dbReference type="EMBL" id="CP130318">
    <property type="protein sequence ID" value="WNQ10722.1"/>
    <property type="molecule type" value="Genomic_DNA"/>
</dbReference>
<dbReference type="RefSeq" id="WP_315604496.1">
    <property type="nucleotide sequence ID" value="NZ_CP130318.1"/>
</dbReference>
<evidence type="ECO:0000259" key="5">
    <source>
        <dbReference type="PROSITE" id="PS01124"/>
    </source>
</evidence>
<evidence type="ECO:0000256" key="3">
    <source>
        <dbReference type="ARBA" id="ARBA00023163"/>
    </source>
</evidence>